<comment type="similarity">
    <text evidence="1">Belongs to the OSBP family.</text>
</comment>
<feature type="compositionally biased region" description="Polar residues" evidence="5">
    <location>
        <begin position="215"/>
        <end position="226"/>
    </location>
</feature>
<dbReference type="SMART" id="SM00233">
    <property type="entry name" value="PH"/>
    <property type="match status" value="1"/>
</dbReference>
<keyword evidence="8" id="KW-1185">Reference proteome</keyword>
<dbReference type="PROSITE" id="PS50003">
    <property type="entry name" value="PH_DOMAIN"/>
    <property type="match status" value="1"/>
</dbReference>
<dbReference type="GO" id="GO:0032934">
    <property type="term" value="F:sterol binding"/>
    <property type="evidence" value="ECO:0007669"/>
    <property type="project" value="TreeGrafter"/>
</dbReference>
<dbReference type="InterPro" id="IPR001849">
    <property type="entry name" value="PH_domain"/>
</dbReference>
<dbReference type="GO" id="GO:0120009">
    <property type="term" value="P:intermembrane lipid transfer"/>
    <property type="evidence" value="ECO:0007669"/>
    <property type="project" value="UniProtKB-ARBA"/>
</dbReference>
<dbReference type="GO" id="GO:0035621">
    <property type="term" value="P:ER to Golgi ceramide transport"/>
    <property type="evidence" value="ECO:0007669"/>
    <property type="project" value="TreeGrafter"/>
</dbReference>
<dbReference type="GO" id="GO:0006897">
    <property type="term" value="P:endocytosis"/>
    <property type="evidence" value="ECO:0007669"/>
    <property type="project" value="TreeGrafter"/>
</dbReference>
<dbReference type="AlphaFoldDB" id="A0AAI9TVB1"/>
<dbReference type="FunFam" id="2.30.29.30:FF:000369">
    <property type="entry name" value="Oxysterol binding protein"/>
    <property type="match status" value="1"/>
</dbReference>
<dbReference type="CDD" id="cd13289">
    <property type="entry name" value="PH_Osh3p_yeast"/>
    <property type="match status" value="1"/>
</dbReference>
<dbReference type="FunFam" id="2.40.160.120:FF:000001">
    <property type="entry name" value="Oxysterol-binding protein"/>
    <property type="match status" value="1"/>
</dbReference>
<dbReference type="InterPro" id="IPR041680">
    <property type="entry name" value="PH_8"/>
</dbReference>
<evidence type="ECO:0000313" key="7">
    <source>
        <dbReference type="EMBL" id="KAK1445355.1"/>
    </source>
</evidence>
<dbReference type="GO" id="GO:0005829">
    <property type="term" value="C:cytosol"/>
    <property type="evidence" value="ECO:0007669"/>
    <property type="project" value="TreeGrafter"/>
</dbReference>
<evidence type="ECO:0000256" key="3">
    <source>
        <dbReference type="ARBA" id="ARBA00023055"/>
    </source>
</evidence>
<evidence type="ECO:0000256" key="4">
    <source>
        <dbReference type="ARBA" id="ARBA00023121"/>
    </source>
</evidence>
<keyword evidence="2" id="KW-0813">Transport</keyword>
<feature type="region of interest" description="Disordered" evidence="5">
    <location>
        <begin position="531"/>
        <end position="617"/>
    </location>
</feature>
<dbReference type="GO" id="GO:0006887">
    <property type="term" value="P:exocytosis"/>
    <property type="evidence" value="ECO:0007669"/>
    <property type="project" value="TreeGrafter"/>
</dbReference>
<sequence length="1021" mass="112032">CDLHWNENVIGHSISNSFAKTNPQLKLLFQPAKMAGIEQLEIHSKSYIVRWVKVDEGHTISWSVQPHKKSIRRGSNFGIVKHPGAGAAGLITNQNDDAAAPGSFTSGVAEPKKPFARRDSSTAEEQLANKGFIPIKWHGKCDADKVSTGTWDVPKGQGGMFGLVFDNTFSKQISKTATFVLLTYPTGAPPQTTAQNFPNLQAGANANTSKTSLPQMSAVTSASQDSLHSHVAAGRPTSASGRSDGNTNYHTGILHKRRRKKGQGYARRFFSLDYSSCTLSYYYNRNSSALRGAIPLSLAAIAADERRREINIDSGAEIWHLRASNAKEFNDWAKALEKASRAARGVEEQQPNTLNPITTPLRVNTTHLKPTPSSLEEDREWQQVETLVSRMVGTRDALRRLVKDMSNQRPLSMAASTFLSPGTLGEEPDSYFTPPTATEQPQRRPFWKRKSSNATPTASTPQAHHAAAAAALAVPSPGTVTTTISANGPRHSKSKSKSSVHEEKSTQEHCAALLNDLDSVVSEFTTLIVNSKRRRSPAPLSAAPSRRSMETVSTEEFFDAEAGETSSQIVRIAQSEDESPDSEADERLSDSSSISSAQEDEAIGSEDTDCYPAKPKSLSPLPVDISVERRTKVPPALVQPPSLIAFVRKNVGKDLSTISMPVSANEPISLLQRVAEQLEYAQLLDQAAQQKEAKERLLYITAFAVSQFSTGRAKERAIRKPFNPLLGETYEMLRTEQEVPGGFRLLVEKVCHRPVRLAMQADSASWSFSQSPAPSQKFWGKSAEITTEGRVRVALRLPDGTDELYSWTHATMFLRNVVMGEKYVEPVGVMQICNDSSGAKASVEFRSKGMFGGRGEDVQVETYGPDGVHTGSSLSGTWTNGLRVVEAGKGAGREIWSVGKLVDNAANTYGMTTFAAALNEVTEIEKGRLPPTDSRLRPDQRLAEKGDLDQAEEWKVKLEEAQRARRRVLEEKGEEHKPKWFVKVGQGPEGEEVWKLRTGKDSYWEERSKGTWNGLEEIFAG</sequence>
<dbReference type="GO" id="GO:0032541">
    <property type="term" value="C:cortical endoplasmic reticulum"/>
    <property type="evidence" value="ECO:0007669"/>
    <property type="project" value="TreeGrafter"/>
</dbReference>
<dbReference type="SUPFAM" id="SSF101576">
    <property type="entry name" value="Supernatant protein factor (SPF), C-terminal domain"/>
    <property type="match status" value="1"/>
</dbReference>
<feature type="region of interest" description="Disordered" evidence="5">
    <location>
        <begin position="215"/>
        <end position="257"/>
    </location>
</feature>
<evidence type="ECO:0000256" key="5">
    <source>
        <dbReference type="SAM" id="MobiDB-lite"/>
    </source>
</evidence>
<dbReference type="InterPro" id="IPR037239">
    <property type="entry name" value="OSBP_sf"/>
</dbReference>
<evidence type="ECO:0000256" key="1">
    <source>
        <dbReference type="ARBA" id="ARBA00008842"/>
    </source>
</evidence>
<dbReference type="GO" id="GO:0005886">
    <property type="term" value="C:plasma membrane"/>
    <property type="evidence" value="ECO:0007669"/>
    <property type="project" value="TreeGrafter"/>
</dbReference>
<dbReference type="Proteomes" id="UP001239213">
    <property type="component" value="Unassembled WGS sequence"/>
</dbReference>
<comment type="caution">
    <text evidence="7">The sequence shown here is derived from an EMBL/GenBank/DDBJ whole genome shotgun (WGS) entry which is preliminary data.</text>
</comment>
<dbReference type="GO" id="GO:0034727">
    <property type="term" value="P:piecemeal microautophagy of the nucleus"/>
    <property type="evidence" value="ECO:0007669"/>
    <property type="project" value="TreeGrafter"/>
</dbReference>
<feature type="compositionally biased region" description="Low complexity" evidence="5">
    <location>
        <begin position="454"/>
        <end position="479"/>
    </location>
</feature>
<dbReference type="Gene3D" id="2.40.160.120">
    <property type="match status" value="1"/>
</dbReference>
<dbReference type="Pfam" id="PF15409">
    <property type="entry name" value="PH_8"/>
    <property type="match status" value="1"/>
</dbReference>
<evidence type="ECO:0000259" key="6">
    <source>
        <dbReference type="PROSITE" id="PS50003"/>
    </source>
</evidence>
<dbReference type="GO" id="GO:0030011">
    <property type="term" value="P:maintenance of cell polarity"/>
    <property type="evidence" value="ECO:0007669"/>
    <property type="project" value="TreeGrafter"/>
</dbReference>
<accession>A0AAI9TVB1</accession>
<dbReference type="Pfam" id="PF01237">
    <property type="entry name" value="Oxysterol_BP"/>
    <property type="match status" value="1"/>
</dbReference>
<evidence type="ECO:0000256" key="2">
    <source>
        <dbReference type="ARBA" id="ARBA00022448"/>
    </source>
</evidence>
<dbReference type="Gene3D" id="3.30.70.3490">
    <property type="match status" value="1"/>
</dbReference>
<feature type="non-terminal residue" evidence="7">
    <location>
        <position position="1"/>
    </location>
</feature>
<name>A0AAI9TVB1_9PEZI</name>
<keyword evidence="3" id="KW-0445">Lipid transport</keyword>
<dbReference type="Gene3D" id="2.30.29.30">
    <property type="entry name" value="Pleckstrin-homology domain (PH domain)/Phosphotyrosine-binding domain (PTB)"/>
    <property type="match status" value="1"/>
</dbReference>
<dbReference type="SUPFAM" id="SSF144000">
    <property type="entry name" value="Oxysterol-binding protein-like"/>
    <property type="match status" value="1"/>
</dbReference>
<feature type="compositionally biased region" description="Polar residues" evidence="5">
    <location>
        <begin position="237"/>
        <end position="250"/>
    </location>
</feature>
<feature type="domain" description="PH" evidence="6">
    <location>
        <begin position="247"/>
        <end position="341"/>
    </location>
</feature>
<protein>
    <submittedName>
        <fullName evidence="7">Oxysterol-binding protein</fullName>
    </submittedName>
</protein>
<proteinExistence type="inferred from homology"/>
<dbReference type="GO" id="GO:0097038">
    <property type="term" value="C:perinuclear endoplasmic reticulum"/>
    <property type="evidence" value="ECO:0007669"/>
    <property type="project" value="TreeGrafter"/>
</dbReference>
<dbReference type="EMBL" id="MPDP01000324">
    <property type="protein sequence ID" value="KAK1445355.1"/>
    <property type="molecule type" value="Genomic_DNA"/>
</dbReference>
<dbReference type="InterPro" id="IPR000648">
    <property type="entry name" value="Oxysterol-bd"/>
</dbReference>
<feature type="compositionally biased region" description="Acidic residues" evidence="5">
    <location>
        <begin position="575"/>
        <end position="584"/>
    </location>
</feature>
<organism evidence="7 8">
    <name type="scientific">Colletotrichum cuscutae</name>
    <dbReference type="NCBI Taxonomy" id="1209917"/>
    <lineage>
        <taxon>Eukaryota</taxon>
        <taxon>Fungi</taxon>
        <taxon>Dikarya</taxon>
        <taxon>Ascomycota</taxon>
        <taxon>Pezizomycotina</taxon>
        <taxon>Sordariomycetes</taxon>
        <taxon>Hypocreomycetidae</taxon>
        <taxon>Glomerellales</taxon>
        <taxon>Glomerellaceae</taxon>
        <taxon>Colletotrichum</taxon>
        <taxon>Colletotrichum acutatum species complex</taxon>
    </lineage>
</organism>
<dbReference type="PANTHER" id="PTHR10972">
    <property type="entry name" value="OXYSTEROL-BINDING PROTEIN-RELATED"/>
    <property type="match status" value="1"/>
</dbReference>
<dbReference type="InterPro" id="IPR011993">
    <property type="entry name" value="PH-like_dom_sf"/>
</dbReference>
<dbReference type="PANTHER" id="PTHR10972:SF203">
    <property type="entry name" value="OXYSTEROL-BINDING PROTEIN HOMOLOG 3"/>
    <property type="match status" value="1"/>
</dbReference>
<keyword evidence="4" id="KW-0446">Lipid-binding</keyword>
<reference evidence="7" key="1">
    <citation type="submission" date="2016-11" db="EMBL/GenBank/DDBJ databases">
        <title>The genome sequence of Colletotrichum cuscutae.</title>
        <authorList>
            <person name="Baroncelli R."/>
        </authorList>
    </citation>
    <scope>NUCLEOTIDE SEQUENCE</scope>
    <source>
        <strain evidence="7">IMI 304802</strain>
    </source>
</reference>
<dbReference type="InterPro" id="IPR036598">
    <property type="entry name" value="GOLD_dom_sf"/>
</dbReference>
<feature type="region of interest" description="Disordered" evidence="5">
    <location>
        <begin position="413"/>
        <end position="507"/>
    </location>
</feature>
<dbReference type="SUPFAM" id="SSF50729">
    <property type="entry name" value="PH domain-like"/>
    <property type="match status" value="1"/>
</dbReference>
<evidence type="ECO:0000313" key="8">
    <source>
        <dbReference type="Proteomes" id="UP001239213"/>
    </source>
</evidence>
<feature type="compositionally biased region" description="Acidic residues" evidence="5">
    <location>
        <begin position="598"/>
        <end position="609"/>
    </location>
</feature>
<gene>
    <name evidence="7" type="ORF">CCUS01_12682</name>
</gene>